<keyword evidence="3" id="KW-0963">Cytoplasm</keyword>
<reference evidence="6 7" key="1">
    <citation type="submission" date="2021-06" db="EMBL/GenBank/DDBJ databases">
        <title>Whole genome sequences of Flavobacterium sp. KK2020170 and assembly.</title>
        <authorList>
            <person name="Kitahara K."/>
            <person name="Miyoshi S."/>
            <person name="Uesaka K."/>
        </authorList>
    </citation>
    <scope>NUCLEOTIDE SEQUENCE [LARGE SCALE GENOMIC DNA]</scope>
    <source>
        <strain evidence="6 7">KK2020170</strain>
    </source>
</reference>
<feature type="binding site" evidence="3">
    <location>
        <begin position="98"/>
        <end position="100"/>
    </location>
    <ligand>
        <name>substrate</name>
    </ligand>
</feature>
<comment type="miscellaneous">
    <text evidence="3">There are 2 substrate-binding sites: the catalytic A site, and the non-catalytic B site that may play a role in the transfer of substrate or product between the active site and the solvent. Alternatively, the B site may bind allosteric effectors.</text>
</comment>
<comment type="catalytic activity">
    <reaction evidence="3">
        <text>(S)-malate = fumarate + H2O</text>
        <dbReference type="Rhea" id="RHEA:12460"/>
        <dbReference type="ChEBI" id="CHEBI:15377"/>
        <dbReference type="ChEBI" id="CHEBI:15589"/>
        <dbReference type="ChEBI" id="CHEBI:29806"/>
        <dbReference type="EC" id="4.2.1.2"/>
    </reaction>
</comment>
<protein>
    <recommendedName>
        <fullName evidence="3">Fumarate hydratase class II</fullName>
        <shortName evidence="3">Fumarase C</shortName>
        <ecNumber evidence="3">4.2.1.2</ecNumber>
    </recommendedName>
    <alternativeName>
        <fullName evidence="3">Aerobic fumarase</fullName>
    </alternativeName>
    <alternativeName>
        <fullName evidence="3">Iron-independent fumarase</fullName>
    </alternativeName>
</protein>
<evidence type="ECO:0000256" key="1">
    <source>
        <dbReference type="ARBA" id="ARBA00009084"/>
    </source>
</evidence>
<dbReference type="CDD" id="cd01362">
    <property type="entry name" value="Fumarase_classII"/>
    <property type="match status" value="1"/>
</dbReference>
<feature type="binding site" evidence="3">
    <location>
        <position position="320"/>
    </location>
    <ligand>
        <name>substrate</name>
    </ligand>
</feature>
<dbReference type="Proteomes" id="UP000825258">
    <property type="component" value="Chromosome"/>
</dbReference>
<feature type="binding site" evidence="3">
    <location>
        <begin position="140"/>
        <end position="142"/>
    </location>
    <ligand>
        <name>substrate</name>
    </ligand>
</feature>
<evidence type="ECO:0000313" key="6">
    <source>
        <dbReference type="EMBL" id="BCY29211.1"/>
    </source>
</evidence>
<dbReference type="InterPro" id="IPR022761">
    <property type="entry name" value="Fumarate_lyase_N"/>
</dbReference>
<comment type="subunit">
    <text evidence="3">Homotetramer.</text>
</comment>
<dbReference type="RefSeq" id="WP_221258302.1">
    <property type="nucleotide sequence ID" value="NZ_AP024749.1"/>
</dbReference>
<evidence type="ECO:0000313" key="7">
    <source>
        <dbReference type="Proteomes" id="UP000825258"/>
    </source>
</evidence>
<dbReference type="InterPro" id="IPR000362">
    <property type="entry name" value="Fumarate_lyase_fam"/>
</dbReference>
<dbReference type="InterPro" id="IPR024083">
    <property type="entry name" value="Fumarase/histidase_N"/>
</dbReference>
<evidence type="ECO:0000259" key="5">
    <source>
        <dbReference type="Pfam" id="PF10415"/>
    </source>
</evidence>
<feature type="domain" description="Fumarate lyase N-terminal" evidence="4">
    <location>
        <begin position="11"/>
        <end position="343"/>
    </location>
</feature>
<feature type="binding site" evidence="3">
    <location>
        <begin position="325"/>
        <end position="327"/>
    </location>
    <ligand>
        <name>substrate</name>
    </ligand>
</feature>
<dbReference type="Gene3D" id="1.10.275.10">
    <property type="entry name" value="Fumarase/aspartase (N-terminal domain)"/>
    <property type="match status" value="1"/>
</dbReference>
<dbReference type="HAMAP" id="MF_00743">
    <property type="entry name" value="FumaraseC"/>
    <property type="match status" value="1"/>
</dbReference>
<keyword evidence="2 3" id="KW-0456">Lyase</keyword>
<comment type="function">
    <text evidence="3">Involved in the TCA cycle. Catalyzes the stereospecific interconversion of fumarate to L-malate.</text>
</comment>
<dbReference type="EMBL" id="AP024749">
    <property type="protein sequence ID" value="BCY29211.1"/>
    <property type="molecule type" value="Genomic_DNA"/>
</dbReference>
<dbReference type="EC" id="4.2.1.2" evidence="3"/>
<dbReference type="Pfam" id="PF10415">
    <property type="entry name" value="FumaraseC_C"/>
    <property type="match status" value="1"/>
</dbReference>
<evidence type="ECO:0000256" key="2">
    <source>
        <dbReference type="ARBA" id="ARBA00023239"/>
    </source>
</evidence>
<organism evidence="6 7">
    <name type="scientific">Flavobacterium okayamense</name>
    <dbReference type="NCBI Taxonomy" id="2830782"/>
    <lineage>
        <taxon>Bacteria</taxon>
        <taxon>Pseudomonadati</taxon>
        <taxon>Bacteroidota</taxon>
        <taxon>Flavobacteriia</taxon>
        <taxon>Flavobacteriales</taxon>
        <taxon>Flavobacteriaceae</taxon>
        <taxon>Flavobacterium</taxon>
    </lineage>
</organism>
<dbReference type="NCBIfam" id="NF008909">
    <property type="entry name" value="PRK12273.1"/>
    <property type="match status" value="1"/>
</dbReference>
<feature type="active site" evidence="3">
    <location>
        <position position="319"/>
    </location>
</feature>
<feature type="domain" description="Fumarase C C-terminal" evidence="5">
    <location>
        <begin position="409"/>
        <end position="461"/>
    </location>
</feature>
<dbReference type="SUPFAM" id="SSF48557">
    <property type="entry name" value="L-aspartase-like"/>
    <property type="match status" value="1"/>
</dbReference>
<dbReference type="InterPro" id="IPR008948">
    <property type="entry name" value="L-Aspartase-like"/>
</dbReference>
<keyword evidence="7" id="KW-1185">Reference proteome</keyword>
<dbReference type="PROSITE" id="PS00163">
    <property type="entry name" value="FUMARATE_LYASES"/>
    <property type="match status" value="1"/>
</dbReference>
<comment type="subcellular location">
    <subcellularLocation>
        <location evidence="3">Cytoplasm</location>
    </subcellularLocation>
</comment>
<sequence>MNFRIEKDTLGEVQVPADKLWGAQTERSRNNFKIGPDASMPFEIISAYATLKKAAAITNNNLGVLDSEKAKLIVQVCDEILHEKHNDQFPLVIWQTGSGTQTNMNVNEVIANRAQQLSNRKIGQDEPIIKANDDVNKSQSSNDTFPTAMHIAAYRKLVYHTIPALEKLLATFITKSEEFEDVIKIGRTHLMDATPLTLGQEFSGYSQLIQNGIVSLQKSLYSLSELALGGTAVGTGLNAPENFDIEVAKNIAEITQLPFITAPNKFEALSAHNAIVESHSALKQLAISLFKIANDIRLMGSGPRAGFGELLLPENEPGSSIMPGKVNPTQVEALTMVCSQIIGNDTTITFAASQGQFELNVYKPVIIANFLQSAELLGDACNSFNENCLKGIQPNEKRVIELLSNSLMLVTALNTKIGYYKSAEIAQKAHHENTTLKQAAVSLGYVTENEFDEWVNPKNMI</sequence>
<feature type="active site" description="Proton donor/acceptor" evidence="3">
    <location>
        <position position="189"/>
    </location>
</feature>
<dbReference type="InterPro" id="IPR005677">
    <property type="entry name" value="Fum_hydII"/>
</dbReference>
<accession>A0ABM7S8W1</accession>
<comment type="pathway">
    <text evidence="3">Carbohydrate metabolism; tricarboxylic acid cycle; (S)-malate from fumarate: step 1/1.</text>
</comment>
<keyword evidence="3" id="KW-0816">Tricarboxylic acid cycle</keyword>
<dbReference type="InterPro" id="IPR020557">
    <property type="entry name" value="Fumarate_lyase_CS"/>
</dbReference>
<dbReference type="PANTHER" id="PTHR11444">
    <property type="entry name" value="ASPARTATEAMMONIA/ARGININOSUCCINATE/ADENYLOSUCCINATE LYASE"/>
    <property type="match status" value="1"/>
</dbReference>
<name>A0ABM7S8W1_9FLAO</name>
<evidence type="ECO:0000256" key="3">
    <source>
        <dbReference type="HAMAP-Rule" id="MF_00743"/>
    </source>
</evidence>
<dbReference type="Gene3D" id="1.10.40.30">
    <property type="entry name" value="Fumarase/aspartase (C-terminal domain)"/>
    <property type="match status" value="1"/>
</dbReference>
<proteinExistence type="inferred from homology"/>
<dbReference type="PRINTS" id="PR00149">
    <property type="entry name" value="FUMRATELYASE"/>
</dbReference>
<dbReference type="NCBIfam" id="TIGR00979">
    <property type="entry name" value="fumC_II"/>
    <property type="match status" value="1"/>
</dbReference>
<comment type="similarity">
    <text evidence="1 3">Belongs to the class-II fumarase/aspartase family. Fumarase subfamily.</text>
</comment>
<gene>
    <name evidence="3 6" type="primary">fumC</name>
    <name evidence="6" type="ORF">KK2020170_20790</name>
</gene>
<dbReference type="Pfam" id="PF00206">
    <property type="entry name" value="Lyase_1"/>
    <property type="match status" value="1"/>
</dbReference>
<feature type="site" description="Important for catalytic activity" evidence="3">
    <location>
        <position position="332"/>
    </location>
</feature>
<comment type="caution">
    <text evidence="3">Lacks conserved residue(s) required for the propagation of feature annotation.</text>
</comment>
<dbReference type="Gene3D" id="1.20.200.10">
    <property type="entry name" value="Fumarase/aspartase (Central domain)"/>
    <property type="match status" value="1"/>
</dbReference>
<feature type="binding site" evidence="3">
    <location>
        <position position="188"/>
    </location>
    <ligand>
        <name>substrate</name>
    </ligand>
</feature>
<dbReference type="PANTHER" id="PTHR11444:SF1">
    <property type="entry name" value="FUMARATE HYDRATASE, MITOCHONDRIAL"/>
    <property type="match status" value="1"/>
</dbReference>
<evidence type="ECO:0000259" key="4">
    <source>
        <dbReference type="Pfam" id="PF00206"/>
    </source>
</evidence>
<dbReference type="InterPro" id="IPR018951">
    <property type="entry name" value="Fumarase_C_C"/>
</dbReference>